<keyword evidence="1" id="KW-0175">Coiled coil</keyword>
<dbReference type="Pfam" id="PF20703">
    <property type="entry name" value="nSTAND1"/>
    <property type="match status" value="1"/>
</dbReference>
<dbReference type="InterPro" id="IPR027417">
    <property type="entry name" value="P-loop_NTPase"/>
</dbReference>
<dbReference type="Proteomes" id="UP000677244">
    <property type="component" value="Unassembled WGS sequence"/>
</dbReference>
<keyword evidence="2" id="KW-0472">Membrane</keyword>
<evidence type="ECO:0000313" key="5">
    <source>
        <dbReference type="Proteomes" id="UP000677244"/>
    </source>
</evidence>
<evidence type="ECO:0000313" key="4">
    <source>
        <dbReference type="EMBL" id="MBO9203854.1"/>
    </source>
</evidence>
<dbReference type="InterPro" id="IPR049052">
    <property type="entry name" value="nSTAND1"/>
</dbReference>
<feature type="domain" description="Novel STAND NTPase 1" evidence="3">
    <location>
        <begin position="17"/>
        <end position="248"/>
    </location>
</feature>
<evidence type="ECO:0000256" key="1">
    <source>
        <dbReference type="SAM" id="Coils"/>
    </source>
</evidence>
<name>A0ABS3Z110_9BACT</name>
<dbReference type="RefSeq" id="WP_209141905.1">
    <property type="nucleotide sequence ID" value="NZ_JAGHKO010000011.1"/>
</dbReference>
<gene>
    <name evidence="4" type="ORF">J7I42_26455</name>
</gene>
<feature type="coiled-coil region" evidence="1">
    <location>
        <begin position="419"/>
        <end position="493"/>
    </location>
</feature>
<keyword evidence="5" id="KW-1185">Reference proteome</keyword>
<dbReference type="EMBL" id="JAGHKO010000011">
    <property type="protein sequence ID" value="MBO9203854.1"/>
    <property type="molecule type" value="Genomic_DNA"/>
</dbReference>
<reference evidence="4 5" key="1">
    <citation type="submission" date="2021-03" db="EMBL/GenBank/DDBJ databases">
        <title>Assistant Professor.</title>
        <authorList>
            <person name="Huq M.A."/>
        </authorList>
    </citation>
    <scope>NUCLEOTIDE SEQUENCE [LARGE SCALE GENOMIC DNA]</scope>
    <source>
        <strain evidence="4 5">MAH-29</strain>
    </source>
</reference>
<proteinExistence type="predicted"/>
<keyword evidence="2" id="KW-0812">Transmembrane</keyword>
<organism evidence="4 5">
    <name type="scientific">Niastella soli</name>
    <dbReference type="NCBI Taxonomy" id="2821487"/>
    <lineage>
        <taxon>Bacteria</taxon>
        <taxon>Pseudomonadati</taxon>
        <taxon>Bacteroidota</taxon>
        <taxon>Chitinophagia</taxon>
        <taxon>Chitinophagales</taxon>
        <taxon>Chitinophagaceae</taxon>
        <taxon>Niastella</taxon>
    </lineage>
</organism>
<comment type="caution">
    <text evidence="4">The sequence shown here is derived from an EMBL/GenBank/DDBJ whole genome shotgun (WGS) entry which is preliminary data.</text>
</comment>
<protein>
    <recommendedName>
        <fullName evidence="3">Novel STAND NTPase 1 domain-containing protein</fullName>
    </recommendedName>
</protein>
<sequence>MSIESLGVAKRVSLDRYPGIRPFRKEEAALFFGRNSEVEELLHSVKVHDLLVLYSKSGLGKSSLVNAGLSPRLLEENVLPIDIRFLTSAEKSPYRKILNEVKSWIPKDVIGEMPEALQNDLWAIFSQWQRPETPILIFDQFEEFFYYDRLLQEEVITHLSYIMSTKIPDQVINKLINSTFRDENKKQDYLTKPPVKMLFLIRSDRLSLLGDLSIKLPQILSNRYHLKPLGVQKAEQAISMPAQLMNNEVIEFNTNPYEYSLASLKIILTTLSNKDNEIESSQLQIVCQELEKIAERKRGNYDGEIVIEPDDFGGERGIKKIINDFYWNQLKKLQTNEKLQLSDGDIKVVRNLIENELLSGNKRIIQSAARVNEILCKTNPNKVKIDDVDKEVYLTDELLKLRLIRDEESHLGKVFEISHDTLVESIVEAREERKKKEQAEQLMQKNKELEEEKRRVEKEIRLKEKARTEREKALAAEQNAIEAERKALHAKAEAESAWQIAIEEERNAVSEKNKVLKTRKRLRIVLVIMAILLITVLGLLFYANNNRIENKFRNATGRINTGNYEEAKRELGFAKGSSGFFWWLINWPALDRYRLLNAKIDTLIKHSRQYETLLQLAARYQTEKGDSLYYAYGLYHQAARLGFTPANSEKSIGLLLKQLKMDMGASYNRYVDKAEAFWAAGAVNETKYALNIAESLLVDNFLVPAKYYHDKYSNLKKELEHK</sequence>
<keyword evidence="2" id="KW-1133">Transmembrane helix</keyword>
<feature type="transmembrane region" description="Helical" evidence="2">
    <location>
        <begin position="522"/>
        <end position="543"/>
    </location>
</feature>
<dbReference type="SUPFAM" id="SSF52540">
    <property type="entry name" value="P-loop containing nucleoside triphosphate hydrolases"/>
    <property type="match status" value="1"/>
</dbReference>
<accession>A0ABS3Z110</accession>
<dbReference type="Gene3D" id="3.40.50.300">
    <property type="entry name" value="P-loop containing nucleotide triphosphate hydrolases"/>
    <property type="match status" value="1"/>
</dbReference>
<evidence type="ECO:0000256" key="2">
    <source>
        <dbReference type="SAM" id="Phobius"/>
    </source>
</evidence>
<evidence type="ECO:0000259" key="3">
    <source>
        <dbReference type="Pfam" id="PF20703"/>
    </source>
</evidence>